<keyword evidence="2" id="KW-1185">Reference proteome</keyword>
<reference evidence="1 2" key="1">
    <citation type="journal article" date="2019" name="Sci. Rep.">
        <title>A high-quality genome of Eragrostis curvula grass provides insights into Poaceae evolution and supports new strategies to enhance forage quality.</title>
        <authorList>
            <person name="Carballo J."/>
            <person name="Santos B.A.C.M."/>
            <person name="Zappacosta D."/>
            <person name="Garbus I."/>
            <person name="Selva J.P."/>
            <person name="Gallo C.A."/>
            <person name="Diaz A."/>
            <person name="Albertini E."/>
            <person name="Caccamo M."/>
            <person name="Echenique V."/>
        </authorList>
    </citation>
    <scope>NUCLEOTIDE SEQUENCE [LARGE SCALE GENOMIC DNA]</scope>
    <source>
        <strain evidence="2">cv. Victoria</strain>
        <tissue evidence="1">Leaf</tissue>
    </source>
</reference>
<proteinExistence type="predicted"/>
<accession>A0A5J9VMA6</accession>
<evidence type="ECO:0000313" key="2">
    <source>
        <dbReference type="Proteomes" id="UP000324897"/>
    </source>
</evidence>
<dbReference type="EMBL" id="RWGY01000009">
    <property type="protein sequence ID" value="TVU36721.1"/>
    <property type="molecule type" value="Genomic_DNA"/>
</dbReference>
<comment type="caution">
    <text evidence="1">The sequence shown here is derived from an EMBL/GenBank/DDBJ whole genome shotgun (WGS) entry which is preliminary data.</text>
</comment>
<sequence>IMDGNKAVNRRVPMCGTSPNKAALKLSTEIDHYPRSASQRQHQKKMTSYFHRADAPYPHLFPLLGNGFSQHHMKAKRQSEEERKRRKASAYLSAALSLVVVVASV</sequence>
<dbReference type="Proteomes" id="UP000324897">
    <property type="component" value="Unassembled WGS sequence"/>
</dbReference>
<organism evidence="1 2">
    <name type="scientific">Eragrostis curvula</name>
    <name type="common">weeping love grass</name>
    <dbReference type="NCBI Taxonomy" id="38414"/>
    <lineage>
        <taxon>Eukaryota</taxon>
        <taxon>Viridiplantae</taxon>
        <taxon>Streptophyta</taxon>
        <taxon>Embryophyta</taxon>
        <taxon>Tracheophyta</taxon>
        <taxon>Spermatophyta</taxon>
        <taxon>Magnoliopsida</taxon>
        <taxon>Liliopsida</taxon>
        <taxon>Poales</taxon>
        <taxon>Poaceae</taxon>
        <taxon>PACMAD clade</taxon>
        <taxon>Chloridoideae</taxon>
        <taxon>Eragrostideae</taxon>
        <taxon>Eragrostidinae</taxon>
        <taxon>Eragrostis</taxon>
    </lineage>
</organism>
<protein>
    <submittedName>
        <fullName evidence="1">Uncharacterized protein</fullName>
    </submittedName>
</protein>
<gene>
    <name evidence="1" type="ORF">EJB05_18666</name>
</gene>
<dbReference type="Gramene" id="TVU36721">
    <property type="protein sequence ID" value="TVU36721"/>
    <property type="gene ID" value="EJB05_18666"/>
</dbReference>
<dbReference type="AlphaFoldDB" id="A0A5J9VMA6"/>
<feature type="non-terminal residue" evidence="1">
    <location>
        <position position="1"/>
    </location>
</feature>
<evidence type="ECO:0000313" key="1">
    <source>
        <dbReference type="EMBL" id="TVU36721.1"/>
    </source>
</evidence>
<name>A0A5J9VMA6_9POAL</name>